<evidence type="ECO:0000256" key="1">
    <source>
        <dbReference type="SAM" id="MobiDB-lite"/>
    </source>
</evidence>
<protein>
    <submittedName>
        <fullName evidence="3">Ribbon-helix-helix domain-containing protein</fullName>
    </submittedName>
</protein>
<dbReference type="RefSeq" id="WP_264502175.1">
    <property type="nucleotide sequence ID" value="NZ_JAPDDS010000009.1"/>
</dbReference>
<reference evidence="3 4" key="1">
    <citation type="submission" date="2022-10" db="EMBL/GenBank/DDBJ databases">
        <title>Luteolibacter flavescens strain MCCC 1K03193, whole genome shotgun sequencing project.</title>
        <authorList>
            <person name="Zhao G."/>
            <person name="Shen L."/>
        </authorList>
    </citation>
    <scope>NUCLEOTIDE SEQUENCE [LARGE SCALE GENOMIC DNA]</scope>
    <source>
        <strain evidence="3 4">MCCC 1K03193</strain>
    </source>
</reference>
<dbReference type="CDD" id="cd21631">
    <property type="entry name" value="RHH_CopG_NikR-like"/>
    <property type="match status" value="1"/>
</dbReference>
<proteinExistence type="predicted"/>
<evidence type="ECO:0000313" key="4">
    <source>
        <dbReference type="Proteomes" id="UP001207930"/>
    </source>
</evidence>
<name>A0ABT3FRP4_9BACT</name>
<dbReference type="EMBL" id="JAPDDS010000009">
    <property type="protein sequence ID" value="MCW1886217.1"/>
    <property type="molecule type" value="Genomic_DNA"/>
</dbReference>
<feature type="domain" description="Ribbon-helix-helix protein CopG" evidence="2">
    <location>
        <begin position="4"/>
        <end position="37"/>
    </location>
</feature>
<dbReference type="InterPro" id="IPR010985">
    <property type="entry name" value="Ribbon_hlx_hlx"/>
</dbReference>
<sequence>MSQTVTIRLSDELAEWLEESAARSGVSQAEVIRDQLEKARAGAAQKPFMRLAGSLDGEPDLSQRKGFTRPSQG</sequence>
<keyword evidence="4" id="KW-1185">Reference proteome</keyword>
<feature type="region of interest" description="Disordered" evidence="1">
    <location>
        <begin position="51"/>
        <end position="73"/>
    </location>
</feature>
<dbReference type="InterPro" id="IPR002145">
    <property type="entry name" value="CopG"/>
</dbReference>
<dbReference type="SUPFAM" id="SSF47598">
    <property type="entry name" value="Ribbon-helix-helix"/>
    <property type="match status" value="1"/>
</dbReference>
<accession>A0ABT3FRP4</accession>
<dbReference type="Pfam" id="PF01402">
    <property type="entry name" value="RHH_1"/>
    <property type="match status" value="1"/>
</dbReference>
<comment type="caution">
    <text evidence="3">The sequence shown here is derived from an EMBL/GenBank/DDBJ whole genome shotgun (WGS) entry which is preliminary data.</text>
</comment>
<gene>
    <name evidence="3" type="ORF">OKA04_15880</name>
</gene>
<evidence type="ECO:0000313" key="3">
    <source>
        <dbReference type="EMBL" id="MCW1886217.1"/>
    </source>
</evidence>
<evidence type="ECO:0000259" key="2">
    <source>
        <dbReference type="Pfam" id="PF01402"/>
    </source>
</evidence>
<dbReference type="Proteomes" id="UP001207930">
    <property type="component" value="Unassembled WGS sequence"/>
</dbReference>
<organism evidence="3 4">
    <name type="scientific">Luteolibacter flavescens</name>
    <dbReference type="NCBI Taxonomy" id="1859460"/>
    <lineage>
        <taxon>Bacteria</taxon>
        <taxon>Pseudomonadati</taxon>
        <taxon>Verrucomicrobiota</taxon>
        <taxon>Verrucomicrobiia</taxon>
        <taxon>Verrucomicrobiales</taxon>
        <taxon>Verrucomicrobiaceae</taxon>
        <taxon>Luteolibacter</taxon>
    </lineage>
</organism>